<gene>
    <name evidence="3" type="ORF">Ctob_000758</name>
</gene>
<dbReference type="Gene3D" id="2.20.110.10">
    <property type="entry name" value="Histone H3 K4-specific methyltransferase SET7/9 N-terminal domain"/>
    <property type="match status" value="1"/>
</dbReference>
<dbReference type="OrthoDB" id="437960at2759"/>
<dbReference type="Proteomes" id="UP000037460">
    <property type="component" value="Unassembled WGS sequence"/>
</dbReference>
<dbReference type="SUPFAM" id="SSF82185">
    <property type="entry name" value="Histone H3 K4-specific methyltransferase SET7/9 N-terminal domain"/>
    <property type="match status" value="1"/>
</dbReference>
<dbReference type="AlphaFoldDB" id="A0A0M0J7H7"/>
<feature type="region of interest" description="Disordered" evidence="2">
    <location>
        <begin position="1"/>
        <end position="28"/>
    </location>
</feature>
<dbReference type="InterPro" id="IPR003409">
    <property type="entry name" value="MORN"/>
</dbReference>
<comment type="caution">
    <text evidence="3">The sequence shown here is derived from an EMBL/GenBank/DDBJ whole genome shotgun (WGS) entry which is preliminary data.</text>
</comment>
<accession>A0A0M0J7H7</accession>
<sequence length="305" mass="33557">MHGTGRLRHPSGDVYEGEFQSGKRSGRGAYHHRSGVVTVSQWHNDRSVGVALIWSADRRRAWALLEGEIEWENRRVAPVDSATVLTGLRWHEERHGEIMLREAFALARQAGLEEIALQCGAPRQDMQRVGAFEPATREIWAKPPRPLSAAPVLYAHCPASQRPSPAMRQVAYMHSGNRPTYRPAPPKDAWPWPLARPVLGTSSETRRFEIERSIFERRESGAAALASKAAGGSLVGVDRRALYASIYARMQQEGTAVAEHQAPTILPSSTILDLPAPTKPADVYATPWLTPGATPVEPTPTVTFG</sequence>
<proteinExistence type="predicted"/>
<name>A0A0M0J7H7_9EUKA</name>
<dbReference type="SMART" id="SM00698">
    <property type="entry name" value="MORN"/>
    <property type="match status" value="1"/>
</dbReference>
<evidence type="ECO:0000256" key="1">
    <source>
        <dbReference type="ARBA" id="ARBA00022737"/>
    </source>
</evidence>
<protein>
    <submittedName>
        <fullName evidence="3">Morn repeat-containing protein</fullName>
    </submittedName>
</protein>
<keyword evidence="1" id="KW-0677">Repeat</keyword>
<evidence type="ECO:0000313" key="4">
    <source>
        <dbReference type="Proteomes" id="UP000037460"/>
    </source>
</evidence>
<dbReference type="EMBL" id="JWZX01003271">
    <property type="protein sequence ID" value="KOO22531.1"/>
    <property type="molecule type" value="Genomic_DNA"/>
</dbReference>
<organism evidence="3 4">
    <name type="scientific">Chrysochromulina tobinii</name>
    <dbReference type="NCBI Taxonomy" id="1460289"/>
    <lineage>
        <taxon>Eukaryota</taxon>
        <taxon>Haptista</taxon>
        <taxon>Haptophyta</taxon>
        <taxon>Prymnesiophyceae</taxon>
        <taxon>Prymnesiales</taxon>
        <taxon>Chrysochromulinaceae</taxon>
        <taxon>Chrysochromulina</taxon>
    </lineage>
</organism>
<evidence type="ECO:0000256" key="2">
    <source>
        <dbReference type="SAM" id="MobiDB-lite"/>
    </source>
</evidence>
<reference evidence="4" key="1">
    <citation type="journal article" date="2015" name="PLoS Genet.">
        <title>Genome Sequence and Transcriptome Analyses of Chrysochromulina tobin: Metabolic Tools for Enhanced Algal Fitness in the Prominent Order Prymnesiales (Haptophyceae).</title>
        <authorList>
            <person name="Hovde B.T."/>
            <person name="Deodato C.R."/>
            <person name="Hunsperger H.M."/>
            <person name="Ryken S.A."/>
            <person name="Yost W."/>
            <person name="Jha R.K."/>
            <person name="Patterson J."/>
            <person name="Monnat R.J. Jr."/>
            <person name="Barlow S.B."/>
            <person name="Starkenburg S.R."/>
            <person name="Cattolico R.A."/>
        </authorList>
    </citation>
    <scope>NUCLEOTIDE SEQUENCE</scope>
    <source>
        <strain evidence="4">CCMP291</strain>
    </source>
</reference>
<evidence type="ECO:0000313" key="3">
    <source>
        <dbReference type="EMBL" id="KOO22531.1"/>
    </source>
</evidence>
<keyword evidence="4" id="KW-1185">Reference proteome</keyword>